<feature type="domain" description="CRIB" evidence="6">
    <location>
        <begin position="119"/>
        <end position="167"/>
    </location>
</feature>
<feature type="compositionally biased region" description="Pro residues" evidence="5">
    <location>
        <begin position="188"/>
        <end position="200"/>
    </location>
</feature>
<feature type="compositionally biased region" description="Low complexity" evidence="5">
    <location>
        <begin position="298"/>
        <end position="307"/>
    </location>
</feature>
<dbReference type="RefSeq" id="XP_013238817.1">
    <property type="nucleotide sequence ID" value="XM_013383363.1"/>
</dbReference>
<comment type="caution">
    <text evidence="7">The sequence shown here is derived from an EMBL/GenBank/DDBJ whole genome shotgun (WGS) entry which is preliminary data.</text>
</comment>
<keyword evidence="8" id="KW-1185">Reference proteome</keyword>
<keyword evidence="4" id="KW-0206">Cytoskeleton</keyword>
<evidence type="ECO:0000259" key="6">
    <source>
        <dbReference type="Pfam" id="PF00786"/>
    </source>
</evidence>
<dbReference type="GO" id="GO:0007015">
    <property type="term" value="P:actin filament organization"/>
    <property type="evidence" value="ECO:0007669"/>
    <property type="project" value="InterPro"/>
</dbReference>
<feature type="region of interest" description="Disordered" evidence="5">
    <location>
        <begin position="285"/>
        <end position="342"/>
    </location>
</feature>
<dbReference type="Gene3D" id="3.90.810.10">
    <property type="entry name" value="CRIB domain"/>
    <property type="match status" value="1"/>
</dbReference>
<keyword evidence="3" id="KW-0597">Phosphoprotein</keyword>
<feature type="region of interest" description="Disordered" evidence="5">
    <location>
        <begin position="174"/>
        <end position="272"/>
    </location>
</feature>
<evidence type="ECO:0000313" key="8">
    <source>
        <dbReference type="Proteomes" id="UP000029725"/>
    </source>
</evidence>
<sequence>MDRCCVGGCVDSANGAYLATAGPEARRHGGGDGSLAICVENLGRLCARSAVFPFLSRRYARGCPILRSGAQKALKCHRQACRQICVCTRSLQQVERSEATKHRRTAWIQVLVALLTLDRHLSHVGFDPESGFSMENIPDDWKTVFSNAGITQEQLQNKETATFIYEFMNKNTAQGHEENETKPSSAQLPPPSKPSRPAPSAPRKLSTPSVSEQVPAPSVARQVPVPPPMEKTRTPPPPPIMTTGTRSPPHSGYSERADTTLAPATSSGFSRDSLMDSIRSAGVKSLKAAPACPPPPSTSASQAPSSPTNIMASLLKQALDDRSKRMMNDSAPGMTPSSDEDW</sequence>
<dbReference type="GO" id="GO:0005856">
    <property type="term" value="C:cytoskeleton"/>
    <property type="evidence" value="ECO:0007669"/>
    <property type="project" value="UniProtKB-SubCell"/>
</dbReference>
<gene>
    <name evidence="7" type="ORF">DI09_17p200</name>
</gene>
<dbReference type="OrthoDB" id="8963340at2759"/>
<organism evidence="7 8">
    <name type="scientific">Mitosporidium daphniae</name>
    <dbReference type="NCBI Taxonomy" id="1485682"/>
    <lineage>
        <taxon>Eukaryota</taxon>
        <taxon>Fungi</taxon>
        <taxon>Fungi incertae sedis</taxon>
        <taxon>Microsporidia</taxon>
        <taxon>Mitosporidium</taxon>
    </lineage>
</organism>
<dbReference type="SUPFAM" id="SSF47912">
    <property type="entry name" value="Wiscott-Aldrich syndrome protein, WASP, C-terminal domain"/>
    <property type="match status" value="1"/>
</dbReference>
<feature type="compositionally biased region" description="Basic and acidic residues" evidence="5">
    <location>
        <begin position="318"/>
        <end position="327"/>
    </location>
</feature>
<dbReference type="GeneID" id="25258725"/>
<dbReference type="Pfam" id="PF00786">
    <property type="entry name" value="PBD"/>
    <property type="match status" value="1"/>
</dbReference>
<proteinExistence type="predicted"/>
<comment type="subcellular location">
    <subcellularLocation>
        <location evidence="1">Cytoplasm</location>
        <location evidence="1">Cytoskeleton</location>
    </subcellularLocation>
</comment>
<reference evidence="7 8" key="1">
    <citation type="submission" date="2014-04" db="EMBL/GenBank/DDBJ databases">
        <title>A new species of microsporidia sheds light on the evolution of extreme parasitism.</title>
        <authorList>
            <person name="Haag K.L."/>
            <person name="James T.Y."/>
            <person name="Larsson R."/>
            <person name="Schaer T.M."/>
            <person name="Refardt D."/>
            <person name="Pombert J.-F."/>
            <person name="Ebert D."/>
        </authorList>
    </citation>
    <scope>NUCLEOTIDE SEQUENCE [LARGE SCALE GENOMIC DNA]</scope>
    <source>
        <strain evidence="7 8">UGP3</strain>
        <tissue evidence="7">Spores</tissue>
    </source>
</reference>
<dbReference type="AlphaFoldDB" id="A0A098VTZ0"/>
<dbReference type="Proteomes" id="UP000029725">
    <property type="component" value="Unassembled WGS sequence"/>
</dbReference>
<keyword evidence="2" id="KW-0963">Cytoplasm</keyword>
<dbReference type="InterPro" id="IPR000095">
    <property type="entry name" value="CRIB_dom"/>
</dbReference>
<evidence type="ECO:0000256" key="1">
    <source>
        <dbReference type="ARBA" id="ARBA00004245"/>
    </source>
</evidence>
<dbReference type="InterPro" id="IPR036936">
    <property type="entry name" value="CRIB_dom_sf"/>
</dbReference>
<accession>A0A098VTZ0</accession>
<feature type="compositionally biased region" description="Pro residues" evidence="5">
    <location>
        <begin position="224"/>
        <end position="240"/>
    </location>
</feature>
<evidence type="ECO:0000313" key="7">
    <source>
        <dbReference type="EMBL" id="KGG52390.1"/>
    </source>
</evidence>
<dbReference type="InterPro" id="IPR011026">
    <property type="entry name" value="WAS_C"/>
</dbReference>
<evidence type="ECO:0000256" key="5">
    <source>
        <dbReference type="SAM" id="MobiDB-lite"/>
    </source>
</evidence>
<evidence type="ECO:0000256" key="3">
    <source>
        <dbReference type="ARBA" id="ARBA00022553"/>
    </source>
</evidence>
<dbReference type="EMBL" id="JMKJ01000088">
    <property type="protein sequence ID" value="KGG52390.1"/>
    <property type="molecule type" value="Genomic_DNA"/>
</dbReference>
<dbReference type="VEuPathDB" id="MicrosporidiaDB:DI09_17p200"/>
<name>A0A098VTZ0_9MICR</name>
<evidence type="ECO:0000256" key="2">
    <source>
        <dbReference type="ARBA" id="ARBA00022490"/>
    </source>
</evidence>
<evidence type="ECO:0000256" key="4">
    <source>
        <dbReference type="ARBA" id="ARBA00023212"/>
    </source>
</evidence>
<dbReference type="HOGENOM" id="CLU_811544_0_0_1"/>
<protein>
    <submittedName>
        <fullName evidence="7">Wiscott-Aldrich syndrome protein</fullName>
    </submittedName>
</protein>